<protein>
    <recommendedName>
        <fullName evidence="11">E3 ubiquitin-protein ligase RMA</fullName>
        <ecNumber evidence="11">2.3.2.27</ecNumber>
    </recommendedName>
    <alternativeName>
        <fullName evidence="11">Protein RING membrane-anchor</fullName>
    </alternativeName>
    <alternativeName>
        <fullName evidence="11">RING-type E3 ubiquitin transferase RMA</fullName>
    </alternativeName>
</protein>
<organism evidence="14 15">
    <name type="scientific">Protea cynaroides</name>
    <dbReference type="NCBI Taxonomy" id="273540"/>
    <lineage>
        <taxon>Eukaryota</taxon>
        <taxon>Viridiplantae</taxon>
        <taxon>Streptophyta</taxon>
        <taxon>Embryophyta</taxon>
        <taxon>Tracheophyta</taxon>
        <taxon>Spermatophyta</taxon>
        <taxon>Magnoliopsida</taxon>
        <taxon>Proteales</taxon>
        <taxon>Proteaceae</taxon>
        <taxon>Protea</taxon>
    </lineage>
</organism>
<evidence type="ECO:0000256" key="2">
    <source>
        <dbReference type="ARBA" id="ARBA00004308"/>
    </source>
</evidence>
<dbReference type="Gene3D" id="3.30.40.10">
    <property type="entry name" value="Zinc/RING finger domain, C3HC4 (zinc finger)"/>
    <property type="match status" value="1"/>
</dbReference>
<comment type="catalytic activity">
    <reaction evidence="1 11">
        <text>S-ubiquitinyl-[E2 ubiquitin-conjugating enzyme]-L-cysteine + [acceptor protein]-L-lysine = [E2 ubiquitin-conjugating enzyme]-L-cysteine + N(6)-ubiquitinyl-[acceptor protein]-L-lysine.</text>
        <dbReference type="EC" id="2.3.2.27"/>
    </reaction>
</comment>
<evidence type="ECO:0000256" key="7">
    <source>
        <dbReference type="ARBA" id="ARBA00022786"/>
    </source>
</evidence>
<evidence type="ECO:0000256" key="8">
    <source>
        <dbReference type="ARBA" id="ARBA00022833"/>
    </source>
</evidence>
<evidence type="ECO:0000256" key="9">
    <source>
        <dbReference type="ARBA" id="ARBA00023136"/>
    </source>
</evidence>
<evidence type="ECO:0000259" key="13">
    <source>
        <dbReference type="PROSITE" id="PS50089"/>
    </source>
</evidence>
<feature type="region of interest" description="Disordered" evidence="12">
    <location>
        <begin position="299"/>
        <end position="320"/>
    </location>
</feature>
<evidence type="ECO:0000313" key="15">
    <source>
        <dbReference type="Proteomes" id="UP001141806"/>
    </source>
</evidence>
<name>A0A9Q0H4Y3_9MAGN</name>
<keyword evidence="8 11" id="KW-0862">Zinc</keyword>
<accession>A0A9Q0H4Y3</accession>
<feature type="region of interest" description="Disordered" evidence="12">
    <location>
        <begin position="21"/>
        <end position="112"/>
    </location>
</feature>
<keyword evidence="5 11" id="KW-0479">Metal-binding</keyword>
<dbReference type="CDD" id="cd16534">
    <property type="entry name" value="RING-HC_RNF5-like"/>
    <property type="match status" value="1"/>
</dbReference>
<dbReference type="InterPro" id="IPR001841">
    <property type="entry name" value="Znf_RING"/>
</dbReference>
<evidence type="ECO:0000256" key="6">
    <source>
        <dbReference type="ARBA" id="ARBA00022771"/>
    </source>
</evidence>
<dbReference type="Proteomes" id="UP001141806">
    <property type="component" value="Unassembled WGS sequence"/>
</dbReference>
<feature type="region of interest" description="Disordered" evidence="12">
    <location>
        <begin position="510"/>
        <end position="544"/>
    </location>
</feature>
<dbReference type="SMART" id="SM00184">
    <property type="entry name" value="RING"/>
    <property type="match status" value="1"/>
</dbReference>
<dbReference type="SUPFAM" id="SSF57850">
    <property type="entry name" value="RING/U-box"/>
    <property type="match status" value="1"/>
</dbReference>
<feature type="region of interest" description="Disordered" evidence="12">
    <location>
        <begin position="403"/>
        <end position="428"/>
    </location>
</feature>
<dbReference type="InterPro" id="IPR045103">
    <property type="entry name" value="RNF5/RNF185-like"/>
</dbReference>
<keyword evidence="9" id="KW-0472">Membrane</keyword>
<feature type="region of interest" description="Disordered" evidence="12">
    <location>
        <begin position="637"/>
        <end position="679"/>
    </location>
</feature>
<gene>
    <name evidence="14" type="ORF">NE237_026451</name>
</gene>
<dbReference type="InterPro" id="IPR018957">
    <property type="entry name" value="Znf_C3HC4_RING-type"/>
</dbReference>
<feature type="compositionally biased region" description="Basic residues" evidence="12">
    <location>
        <begin position="670"/>
        <end position="679"/>
    </location>
</feature>
<keyword evidence="6 10" id="KW-0863">Zinc-finger</keyword>
<dbReference type="PROSITE" id="PS00518">
    <property type="entry name" value="ZF_RING_1"/>
    <property type="match status" value="1"/>
</dbReference>
<dbReference type="EC" id="2.3.2.27" evidence="11"/>
<dbReference type="EMBL" id="JAMYWD010000010">
    <property type="protein sequence ID" value="KAJ4959340.1"/>
    <property type="molecule type" value="Genomic_DNA"/>
</dbReference>
<feature type="compositionally biased region" description="Polar residues" evidence="12">
    <location>
        <begin position="510"/>
        <end position="529"/>
    </location>
</feature>
<feature type="compositionally biased region" description="Basic and acidic residues" evidence="12">
    <location>
        <begin position="302"/>
        <end position="320"/>
    </location>
</feature>
<dbReference type="OrthoDB" id="6270329at2759"/>
<proteinExistence type="predicted"/>
<dbReference type="PANTHER" id="PTHR12313">
    <property type="entry name" value="E3 UBIQUITIN-PROTEIN LIGASE RNF5-RELATED"/>
    <property type="match status" value="1"/>
</dbReference>
<evidence type="ECO:0000256" key="11">
    <source>
        <dbReference type="RuleBase" id="RU369090"/>
    </source>
</evidence>
<feature type="compositionally biased region" description="Low complexity" evidence="12">
    <location>
        <begin position="31"/>
        <end position="47"/>
    </location>
</feature>
<dbReference type="Pfam" id="PF00097">
    <property type="entry name" value="zf-C3HC4"/>
    <property type="match status" value="1"/>
</dbReference>
<dbReference type="GO" id="GO:0005789">
    <property type="term" value="C:endoplasmic reticulum membrane"/>
    <property type="evidence" value="ECO:0007669"/>
    <property type="project" value="UniProtKB-SubCell"/>
</dbReference>
<feature type="domain" description="RING-type" evidence="13">
    <location>
        <begin position="347"/>
        <end position="388"/>
    </location>
</feature>
<evidence type="ECO:0000256" key="12">
    <source>
        <dbReference type="SAM" id="MobiDB-lite"/>
    </source>
</evidence>
<dbReference type="GO" id="GO:0061630">
    <property type="term" value="F:ubiquitin protein ligase activity"/>
    <property type="evidence" value="ECO:0007669"/>
    <property type="project" value="UniProtKB-UniRule"/>
</dbReference>
<dbReference type="GO" id="GO:0006511">
    <property type="term" value="P:ubiquitin-dependent protein catabolic process"/>
    <property type="evidence" value="ECO:0007669"/>
    <property type="project" value="UniProtKB-UniRule"/>
</dbReference>
<keyword evidence="7 11" id="KW-0833">Ubl conjugation pathway</keyword>
<evidence type="ECO:0000256" key="4">
    <source>
        <dbReference type="ARBA" id="ARBA00022679"/>
    </source>
</evidence>
<comment type="domain">
    <text evidence="11">The RING-type zinc finger domain is responsible for E3 ligase activity.</text>
</comment>
<evidence type="ECO:0000256" key="1">
    <source>
        <dbReference type="ARBA" id="ARBA00000900"/>
    </source>
</evidence>
<dbReference type="GO" id="GO:0008270">
    <property type="term" value="F:zinc ion binding"/>
    <property type="evidence" value="ECO:0007669"/>
    <property type="project" value="UniProtKB-KW"/>
</dbReference>
<dbReference type="AlphaFoldDB" id="A0A9Q0H4Y3"/>
<evidence type="ECO:0000313" key="14">
    <source>
        <dbReference type="EMBL" id="KAJ4959340.1"/>
    </source>
</evidence>
<comment type="pathway">
    <text evidence="3 11">Protein modification; protein ubiquitination.</text>
</comment>
<evidence type="ECO:0000256" key="5">
    <source>
        <dbReference type="ARBA" id="ARBA00022723"/>
    </source>
</evidence>
<comment type="function">
    <text evidence="11">E3 ubiquitin-protein ligase.</text>
</comment>
<keyword evidence="15" id="KW-1185">Reference proteome</keyword>
<reference evidence="14" key="1">
    <citation type="journal article" date="2023" name="Plant J.">
        <title>The genome of the king protea, Protea cynaroides.</title>
        <authorList>
            <person name="Chang J."/>
            <person name="Duong T.A."/>
            <person name="Schoeman C."/>
            <person name="Ma X."/>
            <person name="Roodt D."/>
            <person name="Barker N."/>
            <person name="Li Z."/>
            <person name="Van de Peer Y."/>
            <person name="Mizrachi E."/>
        </authorList>
    </citation>
    <scope>NUCLEOTIDE SEQUENCE</scope>
    <source>
        <tissue evidence="14">Young leaves</tissue>
    </source>
</reference>
<sequence>MADGGNEYQDRRMDLNLYLGLPRSPRRTEPDLGSDLSLGSLPLPGEEICGSTVMSGHAEASDSHAPYSPSHAFYFPNPQPVEALDPDENSPFEYSDYSPQPAYPSVTQPMEPGDEPFVHEGRSHLEYSPYSPSYIPLSPAVEDGLEPQSDDFMEPIDHAPYSPIFVPASPVEHDGETMDNENSNHFEYIRNSPSYVPATFSPPREPDESLVQDNDPHAPYIPDVPTTQVHTGALRDEIGFVAYEAAPQTREALQRELLQYPQVRFHRLIESTRRFRLRRFRSSIPYRFGSDLGAISSGSHPFDGEAAHERSPEEANCEAHKTSLEGHAGEDLEEGKEQGSIGANFDCNICLDVAKEPVVTSCGHLFCWPCLYQWLHLHCDHKECPVCKGEVMESKIIPIYGRGNSEMEADKKGQEDGDSGLKVPPRPHGHRFESLRQLMRRPLLRRSVEERGSLRVILDEETQNENIVDRHDEPDLHGIFDAANRRFITRLMEVQRLQRVENLQSVSNFWGSGSSGTATEMDSNNTQGGNLPPNPFHGGGPRSSVPALARHGIGFWPPHAYLGSTSDRLAAIAADVSSVMGRIGNRGNHSGASTSASSQVPNLVNVGGPREAVVTADQASASSTMAVIQGDAGITFDAHAEPNSAGSSHTSRRRRRSSVPGSLDVDGGVHHARKRRRLN</sequence>
<dbReference type="InterPro" id="IPR013083">
    <property type="entry name" value="Znf_RING/FYVE/PHD"/>
</dbReference>
<keyword evidence="11" id="KW-0256">Endoplasmic reticulum</keyword>
<evidence type="ECO:0000256" key="3">
    <source>
        <dbReference type="ARBA" id="ARBA00004906"/>
    </source>
</evidence>
<dbReference type="PROSITE" id="PS50089">
    <property type="entry name" value="ZF_RING_2"/>
    <property type="match status" value="1"/>
</dbReference>
<comment type="caution">
    <text evidence="14">The sequence shown here is derived from an EMBL/GenBank/DDBJ whole genome shotgun (WGS) entry which is preliminary data.</text>
</comment>
<evidence type="ECO:0000256" key="10">
    <source>
        <dbReference type="PROSITE-ProRule" id="PRU00175"/>
    </source>
</evidence>
<dbReference type="InterPro" id="IPR017907">
    <property type="entry name" value="Znf_RING_CS"/>
</dbReference>
<comment type="subcellular location">
    <subcellularLocation>
        <location evidence="2">Endomembrane system</location>
    </subcellularLocation>
    <subcellularLocation>
        <location evidence="11">Endoplasmic reticulum membrane</location>
        <topology evidence="11">Single-pass type IV membrane protein</topology>
    </subcellularLocation>
</comment>
<keyword evidence="4 11" id="KW-0808">Transferase</keyword>